<dbReference type="InterPro" id="IPR019808">
    <property type="entry name" value="Histidine_triad_CS"/>
</dbReference>
<dbReference type="PANTHER" id="PTHR12978:SF0">
    <property type="entry name" value="M7GPPPX DIPHOSPHATASE"/>
    <property type="match status" value="1"/>
</dbReference>
<dbReference type="PANTHER" id="PTHR12978">
    <property type="entry name" value="HISTIDINE TRIAD HIT PROTEIN MEMBER"/>
    <property type="match status" value="1"/>
</dbReference>
<evidence type="ECO:0000256" key="2">
    <source>
        <dbReference type="ARBA" id="ARBA00010208"/>
    </source>
</evidence>
<feature type="binding site" evidence="6">
    <location>
        <position position="185"/>
    </location>
    <ligand>
        <name>substrate</name>
    </ligand>
</feature>
<dbReference type="Pfam" id="PF05652">
    <property type="entry name" value="DcpS"/>
    <property type="match status" value="1"/>
</dbReference>
<dbReference type="PROSITE" id="PS00892">
    <property type="entry name" value="HIT_1"/>
    <property type="match status" value="1"/>
</dbReference>
<dbReference type="InterPro" id="IPR008594">
    <property type="entry name" value="DcpS/DCS2"/>
</dbReference>
<evidence type="ECO:0000256" key="1">
    <source>
        <dbReference type="ARBA" id="ARBA00004496"/>
    </source>
</evidence>
<keyword evidence="3" id="KW-0963">Cytoplasm</keyword>
<organism evidence="7 8">
    <name type="scientific">Debaryomyces hansenii (strain ATCC 36239 / CBS 767 / BCRC 21394 / JCM 1990 / NBRC 0083 / IGC 2968)</name>
    <name type="common">Yeast</name>
    <name type="synonym">Torulaspora hansenii</name>
    <dbReference type="NCBI Taxonomy" id="284592"/>
    <lineage>
        <taxon>Eukaryota</taxon>
        <taxon>Fungi</taxon>
        <taxon>Dikarya</taxon>
        <taxon>Ascomycota</taxon>
        <taxon>Saccharomycotina</taxon>
        <taxon>Pichiomycetes</taxon>
        <taxon>Debaryomycetaceae</taxon>
        <taxon>Debaryomyces</taxon>
    </lineage>
</organism>
<accession>B5RUL5</accession>
<dbReference type="OMA" id="HVHINPI"/>
<dbReference type="PIRSF" id="PIRSF028973">
    <property type="entry name" value="Scavenger_mRNA_decap_enz"/>
    <property type="match status" value="1"/>
</dbReference>
<dbReference type="EMBL" id="CR382138">
    <property type="protein sequence ID" value="CAR66393.1"/>
    <property type="molecule type" value="Genomic_DNA"/>
</dbReference>
<dbReference type="SUPFAM" id="SSF102860">
    <property type="entry name" value="mRNA decapping enzyme DcpS N-terminal domain"/>
    <property type="match status" value="1"/>
</dbReference>
<keyword evidence="8" id="KW-1185">Reference proteome</keyword>
<feature type="binding site" evidence="6">
    <location>
        <position position="183"/>
    </location>
    <ligand>
        <name>substrate</name>
    </ligand>
</feature>
<dbReference type="Gene3D" id="3.30.428.10">
    <property type="entry name" value="HIT-like"/>
    <property type="match status" value="1"/>
</dbReference>
<dbReference type="eggNOG" id="KOG3969">
    <property type="taxonomic scope" value="Eukaryota"/>
</dbReference>
<dbReference type="InParanoid" id="B5RUL5"/>
<dbReference type="GO" id="GO:0005634">
    <property type="term" value="C:nucleus"/>
    <property type="evidence" value="ECO:0007669"/>
    <property type="project" value="EnsemblFungi"/>
</dbReference>
<evidence type="ECO:0000256" key="3">
    <source>
        <dbReference type="ARBA" id="ARBA00022490"/>
    </source>
</evidence>
<dbReference type="GO" id="GO:0000290">
    <property type="term" value="P:deadenylation-dependent decapping of nuclear-transcribed mRNA"/>
    <property type="evidence" value="ECO:0007669"/>
    <property type="project" value="EnsemblFungi"/>
</dbReference>
<feature type="active site" description="Nucleophile" evidence="5">
    <location>
        <position position="255"/>
    </location>
</feature>
<dbReference type="Gene3D" id="3.30.200.40">
    <property type="entry name" value="Scavenger mRNA decapping enzyme, N-terminal domain"/>
    <property type="match status" value="1"/>
</dbReference>
<evidence type="ECO:0000256" key="5">
    <source>
        <dbReference type="PIRSR" id="PIRSR028973-1"/>
    </source>
</evidence>
<evidence type="ECO:0000313" key="7">
    <source>
        <dbReference type="EMBL" id="CAR66393.1"/>
    </source>
</evidence>
<dbReference type="InterPro" id="IPR036265">
    <property type="entry name" value="HIT-like_sf"/>
</dbReference>
<dbReference type="InterPro" id="IPR011145">
    <property type="entry name" value="Scavenger_mRNA_decap_enz_N"/>
</dbReference>
<dbReference type="RefSeq" id="XP_002770875.1">
    <property type="nucleotide sequence ID" value="XM_002770829.1"/>
</dbReference>
<feature type="binding site" evidence="6">
    <location>
        <position position="153"/>
    </location>
    <ligand>
        <name>substrate</name>
    </ligand>
</feature>
<dbReference type="KEGG" id="dha:DEHA2F22000g"/>
<protein>
    <submittedName>
        <fullName evidence="7">DEHA2F22000p</fullName>
    </submittedName>
</protein>
<keyword evidence="4" id="KW-0597">Phosphoprotein</keyword>
<comment type="subcellular location">
    <subcellularLocation>
        <location evidence="1">Cytoplasm</location>
    </subcellularLocation>
</comment>
<dbReference type="Pfam" id="PF11969">
    <property type="entry name" value="DcpS_C"/>
    <property type="match status" value="1"/>
</dbReference>
<dbReference type="GeneID" id="8999039"/>
<dbReference type="FunFam" id="3.30.428.10:FF:000015">
    <property type="entry name" value="m7GpppX diphosphatase"/>
    <property type="match status" value="1"/>
</dbReference>
<evidence type="ECO:0000256" key="4">
    <source>
        <dbReference type="ARBA" id="ARBA00022553"/>
    </source>
</evidence>
<feature type="binding site" evidence="6">
    <location>
        <begin position="246"/>
        <end position="257"/>
    </location>
    <ligand>
        <name>substrate</name>
    </ligand>
</feature>
<dbReference type="HOGENOM" id="CLU_041045_1_0_1"/>
<dbReference type="VEuPathDB" id="FungiDB:DEHA2F22000g"/>
<dbReference type="AlphaFoldDB" id="B5RUL5"/>
<sequence length="327" mass="37908">MTTFFHEYTSCKVNNMTANVSELVSQFKFSKLLKTDPQTKSIVLLGKINSDDAIISIEKSHFITDESNVKVNELVEDLQIINHNDIYYWSSALITQSLPDLPSGKLNIIYPATETHIKKYGQQNLHYVLETPETYEKFVKPYIESMKGDRIKWVYNILFEGKESETFIYHDKDLQEGFVLLPDMKWDKINMDSLYLCCIVNRTDISSVRDLNASHLSFLINIQNKIRKIASKTFPIKSDELRIFIHYQPSYYHFHIHIVNVKHPGLGDGIAVGKAILLDDVIENIRLKNDYYMQCNLGYLIGENHGLWSDKGFREAHYTQLKDNGLI</sequence>
<dbReference type="FunCoup" id="B5RUL5">
    <property type="interactions" value="963"/>
</dbReference>
<evidence type="ECO:0000256" key="6">
    <source>
        <dbReference type="PIRSR" id="PIRSR028973-2"/>
    </source>
</evidence>
<dbReference type="GO" id="GO:0140932">
    <property type="term" value="F:5'-(N(7)-methyl 5'-triphosphoguanosine)-[mRNA] diphosphatase activity"/>
    <property type="evidence" value="ECO:0007669"/>
    <property type="project" value="EnsemblFungi"/>
</dbReference>
<dbReference type="OrthoDB" id="10264956at2759"/>
<dbReference type="GO" id="GO:0000340">
    <property type="term" value="F:RNA 7-methylguanosine cap binding"/>
    <property type="evidence" value="ECO:0007669"/>
    <property type="project" value="EnsemblFungi"/>
</dbReference>
<dbReference type="SUPFAM" id="SSF54197">
    <property type="entry name" value="HIT-like"/>
    <property type="match status" value="1"/>
</dbReference>
<evidence type="ECO:0000313" key="8">
    <source>
        <dbReference type="Proteomes" id="UP000000599"/>
    </source>
</evidence>
<dbReference type="GO" id="GO:0000932">
    <property type="term" value="C:P-body"/>
    <property type="evidence" value="ECO:0007669"/>
    <property type="project" value="TreeGrafter"/>
</dbReference>
<comment type="similarity">
    <text evidence="2">Belongs to the HIT family.</text>
</comment>
<feature type="binding site" evidence="6">
    <location>
        <position position="163"/>
    </location>
    <ligand>
        <name>substrate</name>
    </ligand>
</feature>
<name>B5RUL5_DEBHA</name>
<dbReference type="Proteomes" id="UP000000599">
    <property type="component" value="Chromosome F"/>
</dbReference>
<proteinExistence type="inferred from homology"/>
<gene>
    <name evidence="7" type="ordered locus">DEHA2F22000g</name>
</gene>
<reference evidence="7 8" key="1">
    <citation type="journal article" date="2004" name="Nature">
        <title>Genome evolution in yeasts.</title>
        <authorList>
            <consortium name="Genolevures"/>
            <person name="Dujon B."/>
            <person name="Sherman D."/>
            <person name="Fischer G."/>
            <person name="Durrens P."/>
            <person name="Casaregola S."/>
            <person name="Lafontaine I."/>
            <person name="de Montigny J."/>
            <person name="Marck C."/>
            <person name="Neuveglise C."/>
            <person name="Talla E."/>
            <person name="Goffard N."/>
            <person name="Frangeul L."/>
            <person name="Aigle M."/>
            <person name="Anthouard V."/>
            <person name="Babour A."/>
            <person name="Barbe V."/>
            <person name="Barnay S."/>
            <person name="Blanchin S."/>
            <person name="Beckerich J.M."/>
            <person name="Beyne E."/>
            <person name="Bleykasten C."/>
            <person name="Boisrame A."/>
            <person name="Boyer J."/>
            <person name="Cattolico L."/>
            <person name="Confanioleri F."/>
            <person name="de Daruvar A."/>
            <person name="Despons L."/>
            <person name="Fabre E."/>
            <person name="Fairhead C."/>
            <person name="Ferry-Dumazet H."/>
            <person name="Groppi A."/>
            <person name="Hantraye F."/>
            <person name="Hennequin C."/>
            <person name="Jauniaux N."/>
            <person name="Joyet P."/>
            <person name="Kachouri R."/>
            <person name="Kerrest A."/>
            <person name="Koszul R."/>
            <person name="Lemaire M."/>
            <person name="Lesur I."/>
            <person name="Ma L."/>
            <person name="Muller H."/>
            <person name="Nicaud J.M."/>
            <person name="Nikolski M."/>
            <person name="Oztas S."/>
            <person name="Ozier-Kalogeropoulos O."/>
            <person name="Pellenz S."/>
            <person name="Potier S."/>
            <person name="Richard G.F."/>
            <person name="Straub M.L."/>
            <person name="Suleau A."/>
            <person name="Swennene D."/>
            <person name="Tekaia F."/>
            <person name="Wesolowski-Louvel M."/>
            <person name="Westhof E."/>
            <person name="Wirth B."/>
            <person name="Zeniou-Meyer M."/>
            <person name="Zivanovic I."/>
            <person name="Bolotin-Fukuhara M."/>
            <person name="Thierry A."/>
            <person name="Bouchier C."/>
            <person name="Caudron B."/>
            <person name="Scarpelli C."/>
            <person name="Gaillardin C."/>
            <person name="Weissenbach J."/>
            <person name="Wincker P."/>
            <person name="Souciet J.L."/>
        </authorList>
    </citation>
    <scope>NUCLEOTIDE SEQUENCE [LARGE SCALE GENOMIC DNA]</scope>
    <source>
        <strain evidence="8">ATCC 36239 / CBS 767 / BCRC 21394 / JCM 1990 / NBRC 0083 / IGC 2968</strain>
    </source>
</reference>
<dbReference type="STRING" id="284592.B5RUL5"/>